<dbReference type="PANTHER" id="PTHR24221">
    <property type="entry name" value="ATP-BINDING CASSETTE SUB-FAMILY B"/>
    <property type="match status" value="1"/>
</dbReference>
<feature type="transmembrane region" description="Helical" evidence="7">
    <location>
        <begin position="26"/>
        <end position="45"/>
    </location>
</feature>
<dbReference type="RefSeq" id="WP_008487040.1">
    <property type="nucleotide sequence ID" value="NZ_AMRG01000001.1"/>
</dbReference>
<name>K2JVV8_9GAMM</name>
<dbReference type="PROSITE" id="PS50893">
    <property type="entry name" value="ABC_TRANSPORTER_2"/>
    <property type="match status" value="1"/>
</dbReference>
<dbReference type="InterPro" id="IPR003593">
    <property type="entry name" value="AAA+_ATPase"/>
</dbReference>
<dbReference type="GO" id="GO:0034040">
    <property type="term" value="F:ATPase-coupled lipid transmembrane transporter activity"/>
    <property type="evidence" value="ECO:0007669"/>
    <property type="project" value="TreeGrafter"/>
</dbReference>
<keyword evidence="3" id="KW-0547">Nucleotide-binding</keyword>
<dbReference type="InterPro" id="IPR027417">
    <property type="entry name" value="P-loop_NTPase"/>
</dbReference>
<keyword evidence="2 7" id="KW-0812">Transmembrane</keyword>
<dbReference type="SUPFAM" id="SSF52540">
    <property type="entry name" value="P-loop containing nucleoside triphosphate hydrolases"/>
    <property type="match status" value="1"/>
</dbReference>
<organism evidence="10 11">
    <name type="scientific">Idiomarina xiamenensis 10-D-4</name>
    <dbReference type="NCBI Taxonomy" id="740709"/>
    <lineage>
        <taxon>Bacteria</taxon>
        <taxon>Pseudomonadati</taxon>
        <taxon>Pseudomonadota</taxon>
        <taxon>Gammaproteobacteria</taxon>
        <taxon>Alteromonadales</taxon>
        <taxon>Idiomarinaceae</taxon>
        <taxon>Idiomarina</taxon>
    </lineage>
</organism>
<evidence type="ECO:0000313" key="10">
    <source>
        <dbReference type="EMBL" id="EKE87541.1"/>
    </source>
</evidence>
<feature type="transmembrane region" description="Helical" evidence="7">
    <location>
        <begin position="272"/>
        <end position="293"/>
    </location>
</feature>
<keyword evidence="11" id="KW-1185">Reference proteome</keyword>
<dbReference type="PATRIC" id="fig|740709.3.peg.112"/>
<dbReference type="GO" id="GO:0140359">
    <property type="term" value="F:ABC-type transporter activity"/>
    <property type="evidence" value="ECO:0007669"/>
    <property type="project" value="InterPro"/>
</dbReference>
<dbReference type="Pfam" id="PF00664">
    <property type="entry name" value="ABC_membrane"/>
    <property type="match status" value="1"/>
</dbReference>
<feature type="transmembrane region" description="Helical" evidence="7">
    <location>
        <begin position="137"/>
        <end position="159"/>
    </location>
</feature>
<dbReference type="GO" id="GO:0005886">
    <property type="term" value="C:plasma membrane"/>
    <property type="evidence" value="ECO:0007669"/>
    <property type="project" value="UniProtKB-SubCell"/>
</dbReference>
<accession>K2JVV8</accession>
<dbReference type="Gene3D" id="3.40.50.300">
    <property type="entry name" value="P-loop containing nucleotide triphosphate hydrolases"/>
    <property type="match status" value="1"/>
</dbReference>
<dbReference type="SUPFAM" id="SSF90123">
    <property type="entry name" value="ABC transporter transmembrane region"/>
    <property type="match status" value="1"/>
</dbReference>
<feature type="domain" description="ABC transporter" evidence="8">
    <location>
        <begin position="341"/>
        <end position="547"/>
    </location>
</feature>
<dbReference type="InterPro" id="IPR017871">
    <property type="entry name" value="ABC_transporter-like_CS"/>
</dbReference>
<dbReference type="CDD" id="cd18584">
    <property type="entry name" value="ABC_6TM_AarD_CydD"/>
    <property type="match status" value="1"/>
</dbReference>
<evidence type="ECO:0000256" key="7">
    <source>
        <dbReference type="SAM" id="Phobius"/>
    </source>
</evidence>
<dbReference type="STRING" id="740709.A10D4_00565"/>
<evidence type="ECO:0000259" key="9">
    <source>
        <dbReference type="PROSITE" id="PS50929"/>
    </source>
</evidence>
<dbReference type="GO" id="GO:0005524">
    <property type="term" value="F:ATP binding"/>
    <property type="evidence" value="ECO:0007669"/>
    <property type="project" value="UniProtKB-KW"/>
</dbReference>
<feature type="transmembrane region" description="Helical" evidence="7">
    <location>
        <begin position="242"/>
        <end position="266"/>
    </location>
</feature>
<evidence type="ECO:0000256" key="1">
    <source>
        <dbReference type="ARBA" id="ARBA00004651"/>
    </source>
</evidence>
<evidence type="ECO:0000313" key="11">
    <source>
        <dbReference type="Proteomes" id="UP000014115"/>
    </source>
</evidence>
<gene>
    <name evidence="10" type="ORF">A10D4_00565</name>
</gene>
<dbReference type="InterPro" id="IPR039421">
    <property type="entry name" value="Type_1_exporter"/>
</dbReference>
<protein>
    <submittedName>
        <fullName evidence="10">ABC transporter, transmembrane region, type 1</fullName>
    </submittedName>
</protein>
<feature type="transmembrane region" description="Helical" evidence="7">
    <location>
        <begin position="165"/>
        <end position="184"/>
    </location>
</feature>
<sequence>MRSGFNAASAYLKQLAKTVKRPIQRAFLFGLVKTLAIIVQLWAVARLAHDTFVGEQALLQQYPTLISLGLASLLRVYAGWQREQAQQRAASDALQAARQQLTERWQQQLQQGQRLAAADGSLALEPIDALHGYFSRYLVLQYLTVFSPLLILSVCFWLNPVVGLLLLISGPVIPLFMALIGIGAERLSQQHAQQNFALSRSFTDKLRNLATLQLFAATDTAVDDVAAAGERYRQATMSTLKVAFLSSAVLEFFASVAIAGVALYVGFGLLGYISWLGADQLTLFSGLLVLLLAPEYFAPLRQFAQSYHDRAAALGAATLLCEHQPKQTLSPVTTAASSEHIAWQRLSVTLTPNMQLHYPPAQWRCNTLVVISGPSGSGKTTLLRALLGQAPYTGELSMPAPMSATTGRAYFAQQPYIKPGSIRANLNLFGQYHDQQLQQALAAVALTPLLAQLADGLDTHIGERGVGLSGGERRRLALARCLLAQRPLLIADEPTENLDPASAAVIRQQLRELTDKGCTVVVASHDPELQRMADHHYVIGCKEQDHA</sequence>
<keyword evidence="5 7" id="KW-1133">Transmembrane helix</keyword>
<reference evidence="10 11" key="1">
    <citation type="journal article" date="2012" name="J. Bacteriol.">
        <title>Genome Sequence of Idiomarina xiamenensis Type Strain 10-D-4.</title>
        <authorList>
            <person name="Lai Q."/>
            <person name="Wang L."/>
            <person name="Wang W."/>
            <person name="Shao Z."/>
        </authorList>
    </citation>
    <scope>NUCLEOTIDE SEQUENCE [LARGE SCALE GENOMIC DNA]</scope>
    <source>
        <strain evidence="10 11">10-D-4</strain>
    </source>
</reference>
<keyword evidence="4" id="KW-0067">ATP-binding</keyword>
<evidence type="ECO:0000259" key="8">
    <source>
        <dbReference type="PROSITE" id="PS50893"/>
    </source>
</evidence>
<evidence type="ECO:0000256" key="4">
    <source>
        <dbReference type="ARBA" id="ARBA00022840"/>
    </source>
</evidence>
<dbReference type="Gene3D" id="1.20.1560.10">
    <property type="entry name" value="ABC transporter type 1, transmembrane domain"/>
    <property type="match status" value="1"/>
</dbReference>
<keyword evidence="6 7" id="KW-0472">Membrane</keyword>
<evidence type="ECO:0000256" key="6">
    <source>
        <dbReference type="ARBA" id="ARBA00023136"/>
    </source>
</evidence>
<evidence type="ECO:0000256" key="2">
    <source>
        <dbReference type="ARBA" id="ARBA00022692"/>
    </source>
</evidence>
<dbReference type="AlphaFoldDB" id="K2JVV8"/>
<dbReference type="SMART" id="SM00382">
    <property type="entry name" value="AAA"/>
    <property type="match status" value="1"/>
</dbReference>
<proteinExistence type="predicted"/>
<dbReference type="EMBL" id="AMRG01000001">
    <property type="protein sequence ID" value="EKE87541.1"/>
    <property type="molecule type" value="Genomic_DNA"/>
</dbReference>
<evidence type="ECO:0000256" key="3">
    <source>
        <dbReference type="ARBA" id="ARBA00022741"/>
    </source>
</evidence>
<dbReference type="PROSITE" id="PS00211">
    <property type="entry name" value="ABC_TRANSPORTER_1"/>
    <property type="match status" value="1"/>
</dbReference>
<dbReference type="eggNOG" id="COG4988">
    <property type="taxonomic scope" value="Bacteria"/>
</dbReference>
<dbReference type="InterPro" id="IPR011527">
    <property type="entry name" value="ABC1_TM_dom"/>
</dbReference>
<dbReference type="PANTHER" id="PTHR24221:SF261">
    <property type="entry name" value="GLUTATHIONE_L-CYSTEINE TRANSPORT SYSTEM ATP-BINDING_PERMEASE PROTEIN CYDD"/>
    <property type="match status" value="1"/>
</dbReference>
<feature type="domain" description="ABC transmembrane type-1" evidence="9">
    <location>
        <begin position="26"/>
        <end position="312"/>
    </location>
</feature>
<dbReference type="PROSITE" id="PS50929">
    <property type="entry name" value="ABC_TM1F"/>
    <property type="match status" value="1"/>
</dbReference>
<dbReference type="InterPro" id="IPR003439">
    <property type="entry name" value="ABC_transporter-like_ATP-bd"/>
</dbReference>
<comment type="subcellular location">
    <subcellularLocation>
        <location evidence="1">Cell membrane</location>
        <topology evidence="1">Multi-pass membrane protein</topology>
    </subcellularLocation>
</comment>
<dbReference type="OrthoDB" id="9806127at2"/>
<dbReference type="Proteomes" id="UP000014115">
    <property type="component" value="Unassembled WGS sequence"/>
</dbReference>
<dbReference type="Pfam" id="PF00005">
    <property type="entry name" value="ABC_tran"/>
    <property type="match status" value="1"/>
</dbReference>
<dbReference type="GO" id="GO:0016887">
    <property type="term" value="F:ATP hydrolysis activity"/>
    <property type="evidence" value="ECO:0007669"/>
    <property type="project" value="InterPro"/>
</dbReference>
<feature type="transmembrane region" description="Helical" evidence="7">
    <location>
        <begin position="57"/>
        <end position="78"/>
    </location>
</feature>
<evidence type="ECO:0000256" key="5">
    <source>
        <dbReference type="ARBA" id="ARBA00022989"/>
    </source>
</evidence>
<dbReference type="InterPro" id="IPR036640">
    <property type="entry name" value="ABC1_TM_sf"/>
</dbReference>
<comment type="caution">
    <text evidence="10">The sequence shown here is derived from an EMBL/GenBank/DDBJ whole genome shotgun (WGS) entry which is preliminary data.</text>
</comment>